<feature type="region of interest" description="Disordered" evidence="12">
    <location>
        <begin position="292"/>
        <end position="341"/>
    </location>
</feature>
<keyword evidence="8" id="KW-0731">Sigma factor</keyword>
<evidence type="ECO:0000256" key="8">
    <source>
        <dbReference type="ARBA" id="ARBA00023082"/>
    </source>
</evidence>
<gene>
    <name evidence="14" type="ORF">Apa02nite_091010</name>
</gene>
<dbReference type="InterPro" id="IPR013325">
    <property type="entry name" value="RNA_pol_sigma_r2"/>
</dbReference>
<keyword evidence="6" id="KW-0805">Transcription regulation</keyword>
<keyword evidence="10" id="KW-0472">Membrane</keyword>
<dbReference type="Proteomes" id="UP000624709">
    <property type="component" value="Unassembled WGS sequence"/>
</dbReference>
<evidence type="ECO:0000256" key="10">
    <source>
        <dbReference type="ARBA" id="ARBA00023136"/>
    </source>
</evidence>
<evidence type="ECO:0000259" key="13">
    <source>
        <dbReference type="Pfam" id="PF04542"/>
    </source>
</evidence>
<dbReference type="Pfam" id="PF16317">
    <property type="entry name" value="Glyco_hydro_99"/>
    <property type="match status" value="1"/>
</dbReference>
<dbReference type="InterPro" id="IPR026071">
    <property type="entry name" value="Glyco_Hydrolase_99"/>
</dbReference>
<evidence type="ECO:0000256" key="3">
    <source>
        <dbReference type="ARBA" id="ARBA00022801"/>
    </source>
</evidence>
<evidence type="ECO:0000313" key="15">
    <source>
        <dbReference type="Proteomes" id="UP000624709"/>
    </source>
</evidence>
<comment type="subcellular location">
    <subcellularLocation>
        <location evidence="1">Golgi apparatus membrane</location>
        <topology evidence="1">Single-pass type II membrane protein</topology>
    </subcellularLocation>
</comment>
<evidence type="ECO:0000256" key="1">
    <source>
        <dbReference type="ARBA" id="ARBA00004323"/>
    </source>
</evidence>
<protein>
    <recommendedName>
        <fullName evidence="13">RNA polymerase sigma-70 region 2 domain-containing protein</fullName>
    </recommendedName>
</protein>
<evidence type="ECO:0000256" key="4">
    <source>
        <dbReference type="ARBA" id="ARBA00022968"/>
    </source>
</evidence>
<evidence type="ECO:0000256" key="5">
    <source>
        <dbReference type="ARBA" id="ARBA00022989"/>
    </source>
</evidence>
<keyword evidence="15" id="KW-1185">Reference proteome</keyword>
<evidence type="ECO:0000256" key="9">
    <source>
        <dbReference type="ARBA" id="ARBA00023125"/>
    </source>
</evidence>
<evidence type="ECO:0000256" key="2">
    <source>
        <dbReference type="ARBA" id="ARBA00022692"/>
    </source>
</evidence>
<sequence>MADVAAARAGDQRALDDLVAEYLPLIYNIVGRALASPADVDDVVQDVMLEMVRDLRTLRDPAALRSWLVAIAMRHVRRHWRQRRAAPPRAAVADAELTADPGADFADLTVSALHLTGQRREVAQATRWLDADDRELLSLWWLEAAGQLSRAELAAALQLSGAQAAVRVQRMKAQLDTARIVVRAMRATPPCPILGAVTREWDGRPDGLWRKRIARHVRECQVCDRVLADVIPAERLLAGLPLVLPAPGHAAVAVPRATRHRWLSGKAVTVPAAALVLVAALAAVVLNRSPEPAPVTESQAQPVSPAAASTAPASVAPSAPASPSRPAPSTTPSKKPAPPAAADATFPVRAAFYYPWYGENFTEVGSHFHPSAGRYSVDDPATVDRQIKDMRYAGLQAGISSWWGRGKREDKRLPLLLERGAKLDFSWSVYYEPEGYGDPTPAQIRSDLAYLGRYTSSPAFLHVDGKPVIFVWAGDGDSRCAVADRWRQASQTFYVVLKVFGGYTDCRHQPDSWHQYGVGVDVQKGYSAIAGPGFWLYSAATPTLDRDPARFRKQVTEVAASGEPWQLIISYNEWGEGTAIESATEWKSASGHGVYADILHDVFNGG</sequence>
<evidence type="ECO:0000313" key="14">
    <source>
        <dbReference type="EMBL" id="GIE72993.1"/>
    </source>
</evidence>
<keyword evidence="9" id="KW-0238">DNA-binding</keyword>
<keyword evidence="11" id="KW-0804">Transcription</keyword>
<feature type="compositionally biased region" description="Low complexity" evidence="12">
    <location>
        <begin position="298"/>
        <end position="334"/>
    </location>
</feature>
<evidence type="ECO:0000256" key="7">
    <source>
        <dbReference type="ARBA" id="ARBA00023034"/>
    </source>
</evidence>
<keyword evidence="3" id="KW-0378">Hydrolase</keyword>
<keyword evidence="5" id="KW-1133">Transmembrane helix</keyword>
<dbReference type="EMBL" id="BOMS01000162">
    <property type="protein sequence ID" value="GIE72993.1"/>
    <property type="molecule type" value="Genomic_DNA"/>
</dbReference>
<name>A0ABQ4BQP8_9ACTN</name>
<organism evidence="14 15">
    <name type="scientific">Actinoplanes palleronii</name>
    <dbReference type="NCBI Taxonomy" id="113570"/>
    <lineage>
        <taxon>Bacteria</taxon>
        <taxon>Bacillati</taxon>
        <taxon>Actinomycetota</taxon>
        <taxon>Actinomycetes</taxon>
        <taxon>Micromonosporales</taxon>
        <taxon>Micromonosporaceae</taxon>
        <taxon>Actinoplanes</taxon>
    </lineage>
</organism>
<keyword evidence="4" id="KW-0735">Signal-anchor</keyword>
<dbReference type="SUPFAM" id="SSF88946">
    <property type="entry name" value="Sigma2 domain of RNA polymerase sigma factors"/>
    <property type="match status" value="1"/>
</dbReference>
<keyword evidence="2" id="KW-0812">Transmembrane</keyword>
<dbReference type="PANTHER" id="PTHR43133">
    <property type="entry name" value="RNA POLYMERASE ECF-TYPE SIGMA FACTO"/>
    <property type="match status" value="1"/>
</dbReference>
<dbReference type="Gene3D" id="1.10.1740.10">
    <property type="match status" value="1"/>
</dbReference>
<dbReference type="InterPro" id="IPR039425">
    <property type="entry name" value="RNA_pol_sigma-70-like"/>
</dbReference>
<keyword evidence="7" id="KW-0333">Golgi apparatus</keyword>
<accession>A0ABQ4BQP8</accession>
<evidence type="ECO:0000256" key="12">
    <source>
        <dbReference type="SAM" id="MobiDB-lite"/>
    </source>
</evidence>
<dbReference type="InterPro" id="IPR014284">
    <property type="entry name" value="RNA_pol_sigma-70_dom"/>
</dbReference>
<dbReference type="InterPro" id="IPR007627">
    <property type="entry name" value="RNA_pol_sigma70_r2"/>
</dbReference>
<proteinExistence type="predicted"/>
<evidence type="ECO:0000256" key="6">
    <source>
        <dbReference type="ARBA" id="ARBA00023015"/>
    </source>
</evidence>
<dbReference type="PANTHER" id="PTHR43133:SF8">
    <property type="entry name" value="RNA POLYMERASE SIGMA FACTOR HI_1459-RELATED"/>
    <property type="match status" value="1"/>
</dbReference>
<dbReference type="NCBIfam" id="TIGR02937">
    <property type="entry name" value="sigma70-ECF"/>
    <property type="match status" value="1"/>
</dbReference>
<feature type="domain" description="RNA polymerase sigma-70 region 2" evidence="13">
    <location>
        <begin position="18"/>
        <end position="84"/>
    </location>
</feature>
<dbReference type="Gene3D" id="3.20.20.80">
    <property type="entry name" value="Glycosidases"/>
    <property type="match status" value="1"/>
</dbReference>
<evidence type="ECO:0000256" key="11">
    <source>
        <dbReference type="ARBA" id="ARBA00023163"/>
    </source>
</evidence>
<comment type="caution">
    <text evidence="14">The sequence shown here is derived from an EMBL/GenBank/DDBJ whole genome shotgun (WGS) entry which is preliminary data.</text>
</comment>
<dbReference type="RefSeq" id="WP_203830651.1">
    <property type="nucleotide sequence ID" value="NZ_BAAATY010000056.1"/>
</dbReference>
<dbReference type="Pfam" id="PF04542">
    <property type="entry name" value="Sigma70_r2"/>
    <property type="match status" value="1"/>
</dbReference>
<reference evidence="14 15" key="1">
    <citation type="submission" date="2021-01" db="EMBL/GenBank/DDBJ databases">
        <title>Whole genome shotgun sequence of Actinoplanes palleronii NBRC 14916.</title>
        <authorList>
            <person name="Komaki H."/>
            <person name="Tamura T."/>
        </authorList>
    </citation>
    <scope>NUCLEOTIDE SEQUENCE [LARGE SCALE GENOMIC DNA]</scope>
    <source>
        <strain evidence="14 15">NBRC 14916</strain>
    </source>
</reference>